<gene>
    <name evidence="2" type="ORF">J0A66_18585</name>
</gene>
<evidence type="ECO:0000256" key="1">
    <source>
        <dbReference type="SAM" id="Phobius"/>
    </source>
</evidence>
<proteinExistence type="predicted"/>
<feature type="transmembrane region" description="Helical" evidence="1">
    <location>
        <begin position="66"/>
        <end position="85"/>
    </location>
</feature>
<keyword evidence="1" id="KW-0812">Transmembrane</keyword>
<keyword evidence="1" id="KW-1133">Transmembrane helix</keyword>
<keyword evidence="1" id="KW-0472">Membrane</keyword>
<comment type="caution">
    <text evidence="2">The sequence shown here is derived from an EMBL/GenBank/DDBJ whole genome shotgun (WGS) entry which is preliminary data.</text>
</comment>
<organism evidence="2 3">
    <name type="scientific">Bowmanella dokdonensis</name>
    <dbReference type="NCBI Taxonomy" id="751969"/>
    <lineage>
        <taxon>Bacteria</taxon>
        <taxon>Pseudomonadati</taxon>
        <taxon>Pseudomonadota</taxon>
        <taxon>Gammaproteobacteria</taxon>
        <taxon>Alteromonadales</taxon>
        <taxon>Alteromonadaceae</taxon>
        <taxon>Bowmanella</taxon>
    </lineage>
</organism>
<protein>
    <submittedName>
        <fullName evidence="2">Uncharacterized protein</fullName>
    </submittedName>
</protein>
<dbReference type="EMBL" id="JAFKCV010000015">
    <property type="protein sequence ID" value="MBN7827246.1"/>
    <property type="molecule type" value="Genomic_DNA"/>
</dbReference>
<evidence type="ECO:0000313" key="2">
    <source>
        <dbReference type="EMBL" id="MBN7827246.1"/>
    </source>
</evidence>
<dbReference type="RefSeq" id="WP_206575354.1">
    <property type="nucleotide sequence ID" value="NZ_JAFKCV010000015.1"/>
</dbReference>
<keyword evidence="3" id="KW-1185">Reference proteome</keyword>
<accession>A0A939DSS5</accession>
<sequence>MFRFKPGQLAALAVKAGVVSLITGLLAFVYNWHIVGGGWQWFPVLLFPGNLVLDLFTEEIHFWPKLALQMAGQFLVTVVLTYTLLGGVKSLFRKRND</sequence>
<reference evidence="2" key="1">
    <citation type="submission" date="2021-03" db="EMBL/GenBank/DDBJ databases">
        <title>novel species isolated from a fishpond in China.</title>
        <authorList>
            <person name="Lu H."/>
            <person name="Cai Z."/>
        </authorList>
    </citation>
    <scope>NUCLEOTIDE SEQUENCE</scope>
    <source>
        <strain evidence="2">JCM 30855</strain>
    </source>
</reference>
<name>A0A939DSS5_9ALTE</name>
<dbReference type="Proteomes" id="UP000664654">
    <property type="component" value="Unassembled WGS sequence"/>
</dbReference>
<dbReference type="AlphaFoldDB" id="A0A939DSS5"/>
<feature type="transmembrane region" description="Helical" evidence="1">
    <location>
        <begin position="12"/>
        <end position="32"/>
    </location>
</feature>
<evidence type="ECO:0000313" key="3">
    <source>
        <dbReference type="Proteomes" id="UP000664654"/>
    </source>
</evidence>